<dbReference type="GO" id="GO:0046872">
    <property type="term" value="F:metal ion binding"/>
    <property type="evidence" value="ECO:0007669"/>
    <property type="project" value="UniProtKB-KW"/>
</dbReference>
<dbReference type="Pfam" id="PF13359">
    <property type="entry name" value="DDE_Tnp_4"/>
    <property type="match status" value="1"/>
</dbReference>
<accession>A0A9W6XL49</accession>
<dbReference type="InterPro" id="IPR027806">
    <property type="entry name" value="HARBI1_dom"/>
</dbReference>
<evidence type="ECO:0000256" key="1">
    <source>
        <dbReference type="ARBA" id="ARBA00001968"/>
    </source>
</evidence>
<evidence type="ECO:0000256" key="3">
    <source>
        <dbReference type="SAM" id="MobiDB-lite"/>
    </source>
</evidence>
<name>A0A9W6XL49_9STRA</name>
<keyword evidence="2" id="KW-0479">Metal-binding</keyword>
<feature type="compositionally biased region" description="Low complexity" evidence="3">
    <location>
        <begin position="384"/>
        <end position="404"/>
    </location>
</feature>
<organism evidence="5 6">
    <name type="scientific">Phytophthora fragariaefolia</name>
    <dbReference type="NCBI Taxonomy" id="1490495"/>
    <lineage>
        <taxon>Eukaryota</taxon>
        <taxon>Sar</taxon>
        <taxon>Stramenopiles</taxon>
        <taxon>Oomycota</taxon>
        <taxon>Peronosporomycetes</taxon>
        <taxon>Peronosporales</taxon>
        <taxon>Peronosporaceae</taxon>
        <taxon>Phytophthora</taxon>
    </lineage>
</organism>
<evidence type="ECO:0000313" key="5">
    <source>
        <dbReference type="EMBL" id="GMF40638.1"/>
    </source>
</evidence>
<feature type="domain" description="DDE Tnp4" evidence="4">
    <location>
        <begin position="220"/>
        <end position="321"/>
    </location>
</feature>
<evidence type="ECO:0000313" key="6">
    <source>
        <dbReference type="Proteomes" id="UP001165121"/>
    </source>
</evidence>
<dbReference type="PANTHER" id="PTHR34615">
    <property type="entry name" value="PX DOMAIN-CONTAINING PROTEIN"/>
    <property type="match status" value="1"/>
</dbReference>
<evidence type="ECO:0000259" key="4">
    <source>
        <dbReference type="Pfam" id="PF13359"/>
    </source>
</evidence>
<feature type="region of interest" description="Disordered" evidence="3">
    <location>
        <begin position="379"/>
        <end position="404"/>
    </location>
</feature>
<keyword evidence="6" id="KW-1185">Reference proteome</keyword>
<dbReference type="Proteomes" id="UP001165121">
    <property type="component" value="Unassembled WGS sequence"/>
</dbReference>
<dbReference type="PANTHER" id="PTHR34615:SF1">
    <property type="entry name" value="PX DOMAIN-CONTAINING PROTEIN"/>
    <property type="match status" value="1"/>
</dbReference>
<reference evidence="5" key="1">
    <citation type="submission" date="2023-04" db="EMBL/GenBank/DDBJ databases">
        <title>Phytophthora fragariaefolia NBRC 109709.</title>
        <authorList>
            <person name="Ichikawa N."/>
            <person name="Sato H."/>
            <person name="Tonouchi N."/>
        </authorList>
    </citation>
    <scope>NUCLEOTIDE SEQUENCE</scope>
    <source>
        <strain evidence="5">NBRC 109709</strain>
    </source>
</reference>
<dbReference type="AlphaFoldDB" id="A0A9W6XL49"/>
<protein>
    <submittedName>
        <fullName evidence="5">Unnamed protein product</fullName>
    </submittedName>
</protein>
<evidence type="ECO:0000256" key="2">
    <source>
        <dbReference type="ARBA" id="ARBA00022723"/>
    </source>
</evidence>
<dbReference type="EMBL" id="BSXT01001263">
    <property type="protein sequence ID" value="GMF40638.1"/>
    <property type="molecule type" value="Genomic_DNA"/>
</dbReference>
<comment type="caution">
    <text evidence="5">The sequence shown here is derived from an EMBL/GenBank/DDBJ whole genome shotgun (WGS) entry which is preliminary data.</text>
</comment>
<gene>
    <name evidence="5" type="ORF">Pfra01_001254000</name>
</gene>
<comment type="cofactor">
    <cofactor evidence="1">
        <name>a divalent metal cation</name>
        <dbReference type="ChEBI" id="CHEBI:60240"/>
    </cofactor>
</comment>
<sequence length="404" mass="45598">MLRHAMLTMVPDTVNQKHVANSGSDLRAELKNDGRSTYKGNFNTIGSNTVEHSASTRSDEATSSDDQDVLLLWLVHRTYLPYRERILVPDFRLNILAMSDGEARDQFRFTVGELTLLAQHPKLPAVIRTPEGVRSTPLEALAVWLRRLIYPKRWIDLAAMFGRAPSTLCHIFYYVVEFLDDNLVEFLYFDTERITRNLECYCAAISAKAPGSIEGVWSFIDGTVRPICRTSKGQQAMYNGHKRVHATKFQTLVTPDGLISHLFGPVDGRRHDMFMLNKSGLKRELETNPAFHNKLIYGDPAYGCTNLFCCPYKGCRVNAPPEGTQQGYECCARIGGVVVWRNHQVFFVSGLQASPARRHHTDSHVIQARRFFSRTVLRSPGVATTTPDTSTASRRRSTNTSNRN</sequence>
<dbReference type="OrthoDB" id="120686at2759"/>
<proteinExistence type="predicted"/>